<dbReference type="GO" id="GO:0045089">
    <property type="term" value="P:positive regulation of innate immune response"/>
    <property type="evidence" value="ECO:0007669"/>
    <property type="project" value="TreeGrafter"/>
</dbReference>
<dbReference type="GO" id="GO:0089720">
    <property type="term" value="F:caspase binding"/>
    <property type="evidence" value="ECO:0007669"/>
    <property type="project" value="TreeGrafter"/>
</dbReference>
<sequence>LDPLQSLLFSISSELSAKEVKELTFLCRDKVPKGKSETVQVGLDLFSILRERGHIAPDNLEFLKQLLRTINRVDLLALVEQFEQGELQAPEDQPDEHEKPFGVIHDNVGKNWKRLMRELELPDAKLDKVEVAYRYNLEEMIFQALREWQKWKGRDAKVADLIKALQGCNLKLVADKIEE</sequence>
<evidence type="ECO:0000259" key="1">
    <source>
        <dbReference type="PROSITE" id="PS50017"/>
    </source>
</evidence>
<reference evidence="3" key="1">
    <citation type="submission" date="2020-02" db="EMBL/GenBank/DDBJ databases">
        <title>Bird 10,000 Genomes (B10K) Project - Family phase.</title>
        <authorList>
            <person name="Zhang G."/>
        </authorList>
    </citation>
    <scope>NUCLEOTIDE SEQUENCE</scope>
    <source>
        <strain evidence="3">B10K-DU-023-52</strain>
        <tissue evidence="3">Mixed tissue sample</tissue>
    </source>
</reference>
<proteinExistence type="predicted"/>
<dbReference type="AlphaFoldDB" id="A0A852JXL5"/>
<dbReference type="PANTHER" id="PTHR15077:SF10">
    <property type="entry name" value="FAS-ASSOCIATED DEATH DOMAIN PROTEIN"/>
    <property type="match status" value="1"/>
</dbReference>
<gene>
    <name evidence="3" type="primary">Fadd</name>
    <name evidence="3" type="ORF">SPIPAS_R05180</name>
</gene>
<name>A0A852JXL5_SPIPA</name>
<dbReference type="SMART" id="SM00005">
    <property type="entry name" value="DEATH"/>
    <property type="match status" value="1"/>
</dbReference>
<dbReference type="Proteomes" id="UP000618746">
    <property type="component" value="Unassembled WGS sequence"/>
</dbReference>
<evidence type="ECO:0000313" key="4">
    <source>
        <dbReference type="Proteomes" id="UP000618746"/>
    </source>
</evidence>
<dbReference type="PROSITE" id="PS50017">
    <property type="entry name" value="DEATH_DOMAIN"/>
    <property type="match status" value="1"/>
</dbReference>
<organism evidence="3 4">
    <name type="scientific">Spizella passerina</name>
    <name type="common">Chipping sparrow</name>
    <dbReference type="NCBI Taxonomy" id="40210"/>
    <lineage>
        <taxon>Eukaryota</taxon>
        <taxon>Metazoa</taxon>
        <taxon>Chordata</taxon>
        <taxon>Craniata</taxon>
        <taxon>Vertebrata</taxon>
        <taxon>Euteleostomi</taxon>
        <taxon>Archelosauria</taxon>
        <taxon>Archosauria</taxon>
        <taxon>Dinosauria</taxon>
        <taxon>Saurischia</taxon>
        <taxon>Theropoda</taxon>
        <taxon>Coelurosauria</taxon>
        <taxon>Aves</taxon>
        <taxon>Neognathae</taxon>
        <taxon>Neoaves</taxon>
        <taxon>Telluraves</taxon>
        <taxon>Australaves</taxon>
        <taxon>Passeriformes</taxon>
        <taxon>Passerellidae</taxon>
        <taxon>Spizella</taxon>
    </lineage>
</organism>
<dbReference type="PANTHER" id="PTHR15077">
    <property type="entry name" value="FAS-ASSOCIATING DEATH DOMAIN-CONTAINING PROTEIN FADD"/>
    <property type="match status" value="1"/>
</dbReference>
<dbReference type="FunFam" id="1.10.533.10:FF:000059">
    <property type="entry name" value="Fas-associated via death domain"/>
    <property type="match status" value="1"/>
</dbReference>
<dbReference type="InterPro" id="IPR016729">
    <property type="entry name" value="FADD"/>
</dbReference>
<dbReference type="OrthoDB" id="100767at2759"/>
<evidence type="ECO:0000313" key="3">
    <source>
        <dbReference type="EMBL" id="NXX70516.1"/>
    </source>
</evidence>
<feature type="domain" description="DED" evidence="2">
    <location>
        <begin position="3"/>
        <end position="81"/>
    </location>
</feature>
<dbReference type="GO" id="GO:0031265">
    <property type="term" value="C:CD95 death-inducing signaling complex"/>
    <property type="evidence" value="ECO:0007669"/>
    <property type="project" value="TreeGrafter"/>
</dbReference>
<dbReference type="InterPro" id="IPR011029">
    <property type="entry name" value="DEATH-like_dom_sf"/>
</dbReference>
<keyword evidence="4" id="KW-1185">Reference proteome</keyword>
<protein>
    <submittedName>
        <fullName evidence="3">FADD protein</fullName>
    </submittedName>
</protein>
<dbReference type="Pfam" id="PF00531">
    <property type="entry name" value="Death"/>
    <property type="match status" value="1"/>
</dbReference>
<dbReference type="InterPro" id="IPR000488">
    <property type="entry name" value="Death_dom"/>
</dbReference>
<feature type="non-terminal residue" evidence="3">
    <location>
        <position position="1"/>
    </location>
</feature>
<feature type="domain" description="Death" evidence="1">
    <location>
        <begin position="97"/>
        <end position="179"/>
    </location>
</feature>
<dbReference type="CDD" id="cd08336">
    <property type="entry name" value="DED_FADD"/>
    <property type="match status" value="1"/>
</dbReference>
<dbReference type="InterPro" id="IPR001875">
    <property type="entry name" value="DED_dom"/>
</dbReference>
<dbReference type="GO" id="GO:0097191">
    <property type="term" value="P:extrinsic apoptotic signaling pathway"/>
    <property type="evidence" value="ECO:0007669"/>
    <property type="project" value="TreeGrafter"/>
</dbReference>
<dbReference type="SUPFAM" id="SSF47986">
    <property type="entry name" value="DEATH domain"/>
    <property type="match status" value="1"/>
</dbReference>
<comment type="caution">
    <text evidence="3">The sequence shown here is derived from an EMBL/GenBank/DDBJ whole genome shotgun (WGS) entry which is preliminary data.</text>
</comment>
<dbReference type="GO" id="GO:0005123">
    <property type="term" value="F:death receptor binding"/>
    <property type="evidence" value="ECO:0007669"/>
    <property type="project" value="TreeGrafter"/>
</dbReference>
<dbReference type="PROSITE" id="PS50168">
    <property type="entry name" value="DED"/>
    <property type="match status" value="1"/>
</dbReference>
<dbReference type="Pfam" id="PF01335">
    <property type="entry name" value="DED"/>
    <property type="match status" value="1"/>
</dbReference>
<feature type="non-terminal residue" evidence="3">
    <location>
        <position position="179"/>
    </location>
</feature>
<dbReference type="GO" id="GO:0042981">
    <property type="term" value="P:regulation of apoptotic process"/>
    <property type="evidence" value="ECO:0007669"/>
    <property type="project" value="InterPro"/>
</dbReference>
<evidence type="ECO:0000259" key="2">
    <source>
        <dbReference type="PROSITE" id="PS50168"/>
    </source>
</evidence>
<dbReference type="Gene3D" id="1.10.533.10">
    <property type="entry name" value="Death Domain, Fas"/>
    <property type="match status" value="2"/>
</dbReference>
<accession>A0A852JXL5</accession>
<dbReference type="SMART" id="SM00031">
    <property type="entry name" value="DED"/>
    <property type="match status" value="1"/>
</dbReference>
<dbReference type="EMBL" id="WBNQ01074354">
    <property type="protein sequence ID" value="NXX70516.1"/>
    <property type="molecule type" value="Genomic_DNA"/>
</dbReference>